<dbReference type="RefSeq" id="WP_262848153.1">
    <property type="nucleotide sequence ID" value="NZ_JANZYP010000071.1"/>
</dbReference>
<gene>
    <name evidence="1" type="ORF">ACFO8L_27745</name>
</gene>
<protein>
    <recommendedName>
        <fullName evidence="3">NB-ARC domain-containing protein</fullName>
    </recommendedName>
</protein>
<organism evidence="1 2">
    <name type="scientific">Sphaerisporangium corydalis</name>
    <dbReference type="NCBI Taxonomy" id="1441875"/>
    <lineage>
        <taxon>Bacteria</taxon>
        <taxon>Bacillati</taxon>
        <taxon>Actinomycetota</taxon>
        <taxon>Actinomycetes</taxon>
        <taxon>Streptosporangiales</taxon>
        <taxon>Streptosporangiaceae</taxon>
        <taxon>Sphaerisporangium</taxon>
    </lineage>
</organism>
<dbReference type="Proteomes" id="UP001595891">
    <property type="component" value="Unassembled WGS sequence"/>
</dbReference>
<keyword evidence="2" id="KW-1185">Reference proteome</keyword>
<evidence type="ECO:0000313" key="1">
    <source>
        <dbReference type="EMBL" id="MFC4589912.1"/>
    </source>
</evidence>
<sequence>MPWPVEEAAAWAMSWQSTHAEWLLIFDNVEQAADLHSYLGRLARGSVLITTRRDIGWQAMGCTSVHLDVLDPQAATAVLATLTESADPGD</sequence>
<dbReference type="EMBL" id="JBHSFN010000019">
    <property type="protein sequence ID" value="MFC4589912.1"/>
    <property type="molecule type" value="Genomic_DNA"/>
</dbReference>
<name>A0ABV9EMS3_9ACTN</name>
<comment type="caution">
    <text evidence="1">The sequence shown here is derived from an EMBL/GenBank/DDBJ whole genome shotgun (WGS) entry which is preliminary data.</text>
</comment>
<evidence type="ECO:0000313" key="2">
    <source>
        <dbReference type="Proteomes" id="UP001595891"/>
    </source>
</evidence>
<reference evidence="2" key="1">
    <citation type="journal article" date="2019" name="Int. J. Syst. Evol. Microbiol.">
        <title>The Global Catalogue of Microorganisms (GCM) 10K type strain sequencing project: providing services to taxonomists for standard genome sequencing and annotation.</title>
        <authorList>
            <consortium name="The Broad Institute Genomics Platform"/>
            <consortium name="The Broad Institute Genome Sequencing Center for Infectious Disease"/>
            <person name="Wu L."/>
            <person name="Ma J."/>
        </authorList>
    </citation>
    <scope>NUCLEOTIDE SEQUENCE [LARGE SCALE GENOMIC DNA]</scope>
    <source>
        <strain evidence="2">CCUG 49560</strain>
    </source>
</reference>
<dbReference type="InterPro" id="IPR027417">
    <property type="entry name" value="P-loop_NTPase"/>
</dbReference>
<dbReference type="Gene3D" id="3.40.50.300">
    <property type="entry name" value="P-loop containing nucleotide triphosphate hydrolases"/>
    <property type="match status" value="1"/>
</dbReference>
<accession>A0ABV9EMS3</accession>
<evidence type="ECO:0008006" key="3">
    <source>
        <dbReference type="Google" id="ProtNLM"/>
    </source>
</evidence>
<proteinExistence type="predicted"/>